<keyword evidence="3" id="KW-1185">Reference proteome</keyword>
<dbReference type="GO" id="GO:0003724">
    <property type="term" value="F:RNA helicase activity"/>
    <property type="evidence" value="ECO:0007669"/>
    <property type="project" value="UniProtKB-EC"/>
</dbReference>
<keyword evidence="2" id="KW-0547">Nucleotide-binding</keyword>
<evidence type="ECO:0000259" key="1">
    <source>
        <dbReference type="Pfam" id="PF00270"/>
    </source>
</evidence>
<dbReference type="GO" id="GO:0016787">
    <property type="term" value="F:hydrolase activity"/>
    <property type="evidence" value="ECO:0007669"/>
    <property type="project" value="UniProtKB-KW"/>
</dbReference>
<dbReference type="EMBL" id="MNCJ02000330">
    <property type="protein sequence ID" value="KAF5765128.1"/>
    <property type="molecule type" value="Genomic_DNA"/>
</dbReference>
<dbReference type="Pfam" id="PF00270">
    <property type="entry name" value="DEAD"/>
    <property type="match status" value="1"/>
</dbReference>
<dbReference type="InterPro" id="IPR011545">
    <property type="entry name" value="DEAD/DEAH_box_helicase_dom"/>
</dbReference>
<protein>
    <submittedName>
        <fullName evidence="2">RNA helicase</fullName>
        <ecNumber evidence="2">3.6.4.13</ecNumber>
    </submittedName>
</protein>
<reference evidence="2" key="1">
    <citation type="journal article" date="2017" name="Nature">
        <title>The sunflower genome provides insights into oil metabolism, flowering and Asterid evolution.</title>
        <authorList>
            <person name="Badouin H."/>
            <person name="Gouzy J."/>
            <person name="Grassa C.J."/>
            <person name="Murat F."/>
            <person name="Staton S.E."/>
            <person name="Cottret L."/>
            <person name="Lelandais-Briere C."/>
            <person name="Owens G.L."/>
            <person name="Carrere S."/>
            <person name="Mayjonade B."/>
            <person name="Legrand L."/>
            <person name="Gill N."/>
            <person name="Kane N.C."/>
            <person name="Bowers J.E."/>
            <person name="Hubner S."/>
            <person name="Bellec A."/>
            <person name="Berard A."/>
            <person name="Berges H."/>
            <person name="Blanchet N."/>
            <person name="Boniface M.C."/>
            <person name="Brunel D."/>
            <person name="Catrice O."/>
            <person name="Chaidir N."/>
            <person name="Claudel C."/>
            <person name="Donnadieu C."/>
            <person name="Faraut T."/>
            <person name="Fievet G."/>
            <person name="Helmstetter N."/>
            <person name="King M."/>
            <person name="Knapp S.J."/>
            <person name="Lai Z."/>
            <person name="Le Paslier M.C."/>
            <person name="Lippi Y."/>
            <person name="Lorenzon L."/>
            <person name="Mandel J.R."/>
            <person name="Marage G."/>
            <person name="Marchand G."/>
            <person name="Marquand E."/>
            <person name="Bret-Mestries E."/>
            <person name="Morien E."/>
            <person name="Nambeesan S."/>
            <person name="Nguyen T."/>
            <person name="Pegot-Espagnet P."/>
            <person name="Pouilly N."/>
            <person name="Raftis F."/>
            <person name="Sallet E."/>
            <person name="Schiex T."/>
            <person name="Thomas J."/>
            <person name="Vandecasteele C."/>
            <person name="Vares D."/>
            <person name="Vear F."/>
            <person name="Vautrin S."/>
            <person name="Crespi M."/>
            <person name="Mangin B."/>
            <person name="Burke J.M."/>
            <person name="Salse J."/>
            <person name="Munos S."/>
            <person name="Vincourt P."/>
            <person name="Rieseberg L.H."/>
            <person name="Langlade N.B."/>
        </authorList>
    </citation>
    <scope>NUCLEOTIDE SEQUENCE</scope>
    <source>
        <tissue evidence="2">Leaves</tissue>
    </source>
</reference>
<dbReference type="EC" id="3.6.4.13" evidence="2"/>
<dbReference type="AlphaFoldDB" id="A0A9K3E2Y5"/>
<comment type="caution">
    <text evidence="2">The sequence shown here is derived from an EMBL/GenBank/DDBJ whole genome shotgun (WGS) entry which is preliminary data.</text>
</comment>
<dbReference type="Gene3D" id="3.40.50.300">
    <property type="entry name" value="P-loop containing nucleotide triphosphate hydrolases"/>
    <property type="match status" value="1"/>
</dbReference>
<accession>A0A9K3E2Y5</accession>
<evidence type="ECO:0000313" key="2">
    <source>
        <dbReference type="EMBL" id="KAF5765128.1"/>
    </source>
</evidence>
<proteinExistence type="predicted"/>
<dbReference type="GO" id="GO:0003676">
    <property type="term" value="F:nucleic acid binding"/>
    <property type="evidence" value="ECO:0007669"/>
    <property type="project" value="InterPro"/>
</dbReference>
<dbReference type="Gramene" id="mRNA:HanXRQr2_Chr15g0700101">
    <property type="protein sequence ID" value="mRNA:HanXRQr2_Chr15g0700101"/>
    <property type="gene ID" value="HanXRQr2_Chr15g0700101"/>
</dbReference>
<sequence>MLGSISIRLEARFDLFLEPKRSEYIKMFVLDEAGEMLSMGFKYQIYDIFRLLPSKVHVSVFFATNRLGFL</sequence>
<keyword evidence="2" id="KW-0067">ATP-binding</keyword>
<evidence type="ECO:0000313" key="3">
    <source>
        <dbReference type="Proteomes" id="UP000215914"/>
    </source>
</evidence>
<keyword evidence="2" id="KW-0347">Helicase</keyword>
<dbReference type="GO" id="GO:0005524">
    <property type="term" value="F:ATP binding"/>
    <property type="evidence" value="ECO:0007669"/>
    <property type="project" value="InterPro"/>
</dbReference>
<dbReference type="Proteomes" id="UP000215914">
    <property type="component" value="Unassembled WGS sequence"/>
</dbReference>
<gene>
    <name evidence="2" type="ORF">HanXRQr2_Chr15g0700101</name>
</gene>
<feature type="domain" description="DEAD/DEAH-box helicase" evidence="1">
    <location>
        <begin position="12"/>
        <end position="64"/>
    </location>
</feature>
<keyword evidence="2" id="KW-0378">Hydrolase</keyword>
<dbReference type="SUPFAM" id="SSF52540">
    <property type="entry name" value="P-loop containing nucleoside triphosphate hydrolases"/>
    <property type="match status" value="1"/>
</dbReference>
<reference evidence="2" key="2">
    <citation type="submission" date="2020-06" db="EMBL/GenBank/DDBJ databases">
        <title>Helianthus annuus Genome sequencing and assembly Release 2.</title>
        <authorList>
            <person name="Gouzy J."/>
            <person name="Langlade N."/>
            <person name="Munos S."/>
        </authorList>
    </citation>
    <scope>NUCLEOTIDE SEQUENCE</scope>
    <source>
        <tissue evidence="2">Leaves</tissue>
    </source>
</reference>
<dbReference type="InterPro" id="IPR027417">
    <property type="entry name" value="P-loop_NTPase"/>
</dbReference>
<organism evidence="2 3">
    <name type="scientific">Helianthus annuus</name>
    <name type="common">Common sunflower</name>
    <dbReference type="NCBI Taxonomy" id="4232"/>
    <lineage>
        <taxon>Eukaryota</taxon>
        <taxon>Viridiplantae</taxon>
        <taxon>Streptophyta</taxon>
        <taxon>Embryophyta</taxon>
        <taxon>Tracheophyta</taxon>
        <taxon>Spermatophyta</taxon>
        <taxon>Magnoliopsida</taxon>
        <taxon>eudicotyledons</taxon>
        <taxon>Gunneridae</taxon>
        <taxon>Pentapetalae</taxon>
        <taxon>asterids</taxon>
        <taxon>campanulids</taxon>
        <taxon>Asterales</taxon>
        <taxon>Asteraceae</taxon>
        <taxon>Asteroideae</taxon>
        <taxon>Heliantheae alliance</taxon>
        <taxon>Heliantheae</taxon>
        <taxon>Helianthus</taxon>
    </lineage>
</organism>
<name>A0A9K3E2Y5_HELAN</name>